<dbReference type="InterPro" id="IPR000515">
    <property type="entry name" value="MetI-like"/>
</dbReference>
<feature type="transmembrane region" description="Helical" evidence="7">
    <location>
        <begin position="184"/>
        <end position="200"/>
    </location>
</feature>
<feature type="domain" description="ABC transmembrane type-1" evidence="8">
    <location>
        <begin position="98"/>
        <end position="303"/>
    </location>
</feature>
<keyword evidence="4 7" id="KW-0812">Transmembrane</keyword>
<sequence>MTHILIILAQRALLGLITLFIVSVIIFLAVSMLPGDAAEAILGQAGTPETIAALRKQLGLDVPAHIRYLNWLGNIFQGNFGVSIGNGRDIGEIIGVRFSNTIFLATFAACIAITSALILGVLAALYRNSYYDRTINVVTISSISTPEFFVAYILIVFISVKMGWLPSLANIRADTTFLGKLERTLLPAITLTLVCMAHMLRMTRAAIINLLSNSYIEMATLKGMKKVRVIIHHALPNAWAPIVNVVVLNLAYLVVGVVVVEVVFVYPGLGQLMVDAVQRRDMPVVQASCLIFAATYVFLNLVADILSILTNPRLLHPK</sequence>
<proteinExistence type="predicted"/>
<feature type="transmembrane region" description="Helical" evidence="7">
    <location>
        <begin position="12"/>
        <end position="33"/>
    </location>
</feature>
<evidence type="ECO:0000256" key="1">
    <source>
        <dbReference type="ARBA" id="ARBA00004651"/>
    </source>
</evidence>
<gene>
    <name evidence="9" type="ORF">METZ01_LOCUS201838</name>
</gene>
<evidence type="ECO:0000313" key="9">
    <source>
        <dbReference type="EMBL" id="SVB48984.1"/>
    </source>
</evidence>
<name>A0A382EFY1_9ZZZZ</name>
<keyword evidence="2" id="KW-0813">Transport</keyword>
<evidence type="ECO:0000256" key="4">
    <source>
        <dbReference type="ARBA" id="ARBA00022692"/>
    </source>
</evidence>
<evidence type="ECO:0000256" key="5">
    <source>
        <dbReference type="ARBA" id="ARBA00022989"/>
    </source>
</evidence>
<keyword evidence="3" id="KW-1003">Cell membrane</keyword>
<dbReference type="PANTHER" id="PTHR43163:SF6">
    <property type="entry name" value="DIPEPTIDE TRANSPORT SYSTEM PERMEASE PROTEIN DPPB-RELATED"/>
    <property type="match status" value="1"/>
</dbReference>
<dbReference type="SUPFAM" id="SSF161098">
    <property type="entry name" value="MetI-like"/>
    <property type="match status" value="1"/>
</dbReference>
<dbReference type="GO" id="GO:0071916">
    <property type="term" value="F:dipeptide transmembrane transporter activity"/>
    <property type="evidence" value="ECO:0007669"/>
    <property type="project" value="TreeGrafter"/>
</dbReference>
<dbReference type="PROSITE" id="PS50928">
    <property type="entry name" value="ABC_TM1"/>
    <property type="match status" value="1"/>
</dbReference>
<dbReference type="PANTHER" id="PTHR43163">
    <property type="entry name" value="DIPEPTIDE TRANSPORT SYSTEM PERMEASE PROTEIN DPPB-RELATED"/>
    <property type="match status" value="1"/>
</dbReference>
<dbReference type="Pfam" id="PF19300">
    <property type="entry name" value="BPD_transp_1_N"/>
    <property type="match status" value="1"/>
</dbReference>
<dbReference type="CDD" id="cd06261">
    <property type="entry name" value="TM_PBP2"/>
    <property type="match status" value="1"/>
</dbReference>
<protein>
    <recommendedName>
        <fullName evidence="8">ABC transmembrane type-1 domain-containing protein</fullName>
    </recommendedName>
</protein>
<evidence type="ECO:0000256" key="2">
    <source>
        <dbReference type="ARBA" id="ARBA00022448"/>
    </source>
</evidence>
<evidence type="ECO:0000256" key="7">
    <source>
        <dbReference type="SAM" id="Phobius"/>
    </source>
</evidence>
<accession>A0A382EFY1</accession>
<evidence type="ECO:0000256" key="3">
    <source>
        <dbReference type="ARBA" id="ARBA00022475"/>
    </source>
</evidence>
<dbReference type="Pfam" id="PF00528">
    <property type="entry name" value="BPD_transp_1"/>
    <property type="match status" value="1"/>
</dbReference>
<evidence type="ECO:0000256" key="6">
    <source>
        <dbReference type="ARBA" id="ARBA00023136"/>
    </source>
</evidence>
<comment type="subcellular location">
    <subcellularLocation>
        <location evidence="1">Cell membrane</location>
        <topology evidence="1">Multi-pass membrane protein</topology>
    </subcellularLocation>
</comment>
<dbReference type="EMBL" id="UINC01044061">
    <property type="protein sequence ID" value="SVB48984.1"/>
    <property type="molecule type" value="Genomic_DNA"/>
</dbReference>
<evidence type="ECO:0000259" key="8">
    <source>
        <dbReference type="PROSITE" id="PS50928"/>
    </source>
</evidence>
<keyword evidence="6 7" id="KW-0472">Membrane</keyword>
<feature type="transmembrane region" description="Helical" evidence="7">
    <location>
        <begin position="238"/>
        <end position="264"/>
    </location>
</feature>
<dbReference type="Gene3D" id="1.10.3720.10">
    <property type="entry name" value="MetI-like"/>
    <property type="match status" value="1"/>
</dbReference>
<dbReference type="GO" id="GO:0005886">
    <property type="term" value="C:plasma membrane"/>
    <property type="evidence" value="ECO:0007669"/>
    <property type="project" value="UniProtKB-SubCell"/>
</dbReference>
<feature type="transmembrane region" description="Helical" evidence="7">
    <location>
        <begin position="147"/>
        <end position="164"/>
    </location>
</feature>
<dbReference type="InterPro" id="IPR045621">
    <property type="entry name" value="BPD_transp_1_N"/>
</dbReference>
<feature type="transmembrane region" description="Helical" evidence="7">
    <location>
        <begin position="102"/>
        <end position="126"/>
    </location>
</feature>
<dbReference type="InterPro" id="IPR035906">
    <property type="entry name" value="MetI-like_sf"/>
</dbReference>
<dbReference type="AlphaFoldDB" id="A0A382EFY1"/>
<keyword evidence="5 7" id="KW-1133">Transmembrane helix</keyword>
<reference evidence="9" key="1">
    <citation type="submission" date="2018-05" db="EMBL/GenBank/DDBJ databases">
        <authorList>
            <person name="Lanie J.A."/>
            <person name="Ng W.-L."/>
            <person name="Kazmierczak K.M."/>
            <person name="Andrzejewski T.M."/>
            <person name="Davidsen T.M."/>
            <person name="Wayne K.J."/>
            <person name="Tettelin H."/>
            <person name="Glass J.I."/>
            <person name="Rusch D."/>
            <person name="Podicherti R."/>
            <person name="Tsui H.-C.T."/>
            <person name="Winkler M.E."/>
        </authorList>
    </citation>
    <scope>NUCLEOTIDE SEQUENCE</scope>
</reference>
<organism evidence="9">
    <name type="scientific">marine metagenome</name>
    <dbReference type="NCBI Taxonomy" id="408172"/>
    <lineage>
        <taxon>unclassified sequences</taxon>
        <taxon>metagenomes</taxon>
        <taxon>ecological metagenomes</taxon>
    </lineage>
</organism>
<feature type="transmembrane region" description="Helical" evidence="7">
    <location>
        <begin position="284"/>
        <end position="309"/>
    </location>
</feature>